<dbReference type="GO" id="GO:0016715">
    <property type="term" value="F:oxidoreductase activity, acting on paired donors, with incorporation or reduction of molecular oxygen, reduced ascorbate as one donor, and incorporation of one atom of oxygen"/>
    <property type="evidence" value="ECO:0007669"/>
    <property type="project" value="InterPro"/>
</dbReference>
<feature type="domain" description="LamG-like jellyroll fold" evidence="4">
    <location>
        <begin position="311"/>
        <end position="440"/>
    </location>
</feature>
<evidence type="ECO:0000259" key="4">
    <source>
        <dbReference type="SMART" id="SM00560"/>
    </source>
</evidence>
<dbReference type="AlphaFoldDB" id="G8R2T6"/>
<dbReference type="eggNOG" id="COG3291">
    <property type="taxonomic scope" value="Bacteria"/>
</dbReference>
<dbReference type="KEGG" id="oho:Oweho_0880"/>
<feature type="chain" id="PRO_5003515356" description="LamG-like jellyroll fold domain-containing protein" evidence="3">
    <location>
        <begin position="23"/>
        <end position="1136"/>
    </location>
</feature>
<dbReference type="eggNOG" id="COG1361">
    <property type="taxonomic scope" value="Bacteria"/>
</dbReference>
<dbReference type="EMBL" id="CP003156">
    <property type="protein sequence ID" value="AEV31891.1"/>
    <property type="molecule type" value="Genomic_DNA"/>
</dbReference>
<dbReference type="NCBIfam" id="TIGR04183">
    <property type="entry name" value="Por_Secre_tail"/>
    <property type="match status" value="1"/>
</dbReference>
<reference evidence="5 6" key="1">
    <citation type="journal article" date="2012" name="Stand. Genomic Sci.">
        <title>Genome sequence of the orange-pigmented seawater bacterium Owenweeksia hongkongensis type strain (UST20020801(T)).</title>
        <authorList>
            <person name="Riedel T."/>
            <person name="Held B."/>
            <person name="Nolan M."/>
            <person name="Lucas S."/>
            <person name="Lapidus A."/>
            <person name="Tice H."/>
            <person name="Del Rio T.G."/>
            <person name="Cheng J.F."/>
            <person name="Han C."/>
            <person name="Tapia R."/>
            <person name="Goodwin L.A."/>
            <person name="Pitluck S."/>
            <person name="Liolios K."/>
            <person name="Mavromatis K."/>
            <person name="Pagani I."/>
            <person name="Ivanova N."/>
            <person name="Mikhailova N."/>
            <person name="Pati A."/>
            <person name="Chen A."/>
            <person name="Palaniappan K."/>
            <person name="Rohde M."/>
            <person name="Tindall B.J."/>
            <person name="Detter J.C."/>
            <person name="Goker M."/>
            <person name="Woyke T."/>
            <person name="Bristow J."/>
            <person name="Eisen J.A."/>
            <person name="Markowitz V."/>
            <person name="Hugenholtz P."/>
            <person name="Klenk H.P."/>
            <person name="Kyrpides N.C."/>
        </authorList>
    </citation>
    <scope>NUCLEOTIDE SEQUENCE</scope>
    <source>
        <strain evidence="6">DSM 17368 / JCM 12287 / NRRL B-23963</strain>
    </source>
</reference>
<dbReference type="Pfam" id="PF09113">
    <property type="entry name" value="N-glycanase_C"/>
    <property type="match status" value="1"/>
</dbReference>
<dbReference type="STRING" id="926562.Oweho_0880"/>
<dbReference type="OrthoDB" id="6281169at2"/>
<dbReference type="InterPro" id="IPR026444">
    <property type="entry name" value="Secre_tail"/>
</dbReference>
<keyword evidence="1 3" id="KW-0732">Signal</keyword>
<keyword evidence="2" id="KW-1015">Disulfide bond</keyword>
<dbReference type="InterPro" id="IPR006558">
    <property type="entry name" value="LamG-like"/>
</dbReference>
<dbReference type="InterPro" id="IPR008977">
    <property type="entry name" value="PHM/PNGase_F_dom_sf"/>
</dbReference>
<dbReference type="HOGENOM" id="CLU_278360_0_0_10"/>
<dbReference type="Proteomes" id="UP000005631">
    <property type="component" value="Chromosome"/>
</dbReference>
<proteinExistence type="predicted"/>
<name>G8R2T6_OWEHD</name>
<dbReference type="SMART" id="SM00560">
    <property type="entry name" value="LamGL"/>
    <property type="match status" value="1"/>
</dbReference>
<dbReference type="GO" id="GO:0005975">
    <property type="term" value="P:carbohydrate metabolic process"/>
    <property type="evidence" value="ECO:0007669"/>
    <property type="project" value="UniProtKB-ARBA"/>
</dbReference>
<dbReference type="GO" id="GO:0004553">
    <property type="term" value="F:hydrolase activity, hydrolyzing O-glycosyl compounds"/>
    <property type="evidence" value="ECO:0007669"/>
    <property type="project" value="UniProtKB-ARBA"/>
</dbReference>
<dbReference type="Gene3D" id="2.60.120.230">
    <property type="match status" value="2"/>
</dbReference>
<evidence type="ECO:0000256" key="3">
    <source>
        <dbReference type="SAM" id="SignalP"/>
    </source>
</evidence>
<dbReference type="Gene3D" id="2.60.120.200">
    <property type="match status" value="1"/>
</dbReference>
<dbReference type="eggNOG" id="COG4935">
    <property type="taxonomic scope" value="Bacteria"/>
</dbReference>
<dbReference type="SUPFAM" id="SSF49742">
    <property type="entry name" value="PHM/PNGase F"/>
    <property type="match status" value="1"/>
</dbReference>
<evidence type="ECO:0000256" key="2">
    <source>
        <dbReference type="ARBA" id="ARBA00023157"/>
    </source>
</evidence>
<evidence type="ECO:0000313" key="6">
    <source>
        <dbReference type="Proteomes" id="UP000005631"/>
    </source>
</evidence>
<dbReference type="InterPro" id="IPR014784">
    <property type="entry name" value="Cu2_ascorb_mOase-like_C"/>
</dbReference>
<accession>G8R2T6</accession>
<dbReference type="Pfam" id="PF13385">
    <property type="entry name" value="Laminin_G_3"/>
    <property type="match status" value="1"/>
</dbReference>
<dbReference type="InterPro" id="IPR013320">
    <property type="entry name" value="ConA-like_dom_sf"/>
</dbReference>
<protein>
    <recommendedName>
        <fullName evidence="4">LamG-like jellyroll fold domain-containing protein</fullName>
    </recommendedName>
</protein>
<gene>
    <name evidence="5" type="ordered locus">Oweho_0880</name>
</gene>
<dbReference type="SUPFAM" id="SSF49899">
    <property type="entry name" value="Concanavalin A-like lectins/glucanases"/>
    <property type="match status" value="1"/>
</dbReference>
<feature type="signal peptide" evidence="3">
    <location>
        <begin position="1"/>
        <end position="22"/>
    </location>
</feature>
<organism evidence="5 6">
    <name type="scientific">Owenweeksia hongkongensis (strain DSM 17368 / CIP 108786 / JCM 12287 / NRRL B-23963 / UST20020801)</name>
    <dbReference type="NCBI Taxonomy" id="926562"/>
    <lineage>
        <taxon>Bacteria</taxon>
        <taxon>Pseudomonadati</taxon>
        <taxon>Bacteroidota</taxon>
        <taxon>Flavobacteriia</taxon>
        <taxon>Flavobacteriales</taxon>
        <taxon>Owenweeksiaceae</taxon>
        <taxon>Owenweeksia</taxon>
    </lineage>
</organism>
<sequence length="1136" mass="124352">MRKITFALLLLSGLLGFTEAMAQSPGDTIVVQSLNFQSGTRDTIVHFPTAPTSYHKVYMQYSLRCKNAQVSTGTNRNLGCGEWDYSCNTYLHDSTHVDSITNTTPEYTISGYSGNTFSYLSSPTYDFHQSFQKNVSVTGTPTDTSAPVGSGSLSLNNVLPTDTFAAKTQYLFTASELSAAGAYAGNIDALTLNVASNPGQAKFFRIRLKATTATALSDTDPEFTGFTEVYFHQTQFTTGANKLYFATPFNWNGTSNIIVETSFTNTSNGSAITFSGTAGGSGLVSKGDHDFNFDGSNYIEANTYKGILGNANRTVEAWVKTTLAGSAIVSWGTNATGQKWLVRLDGSGALRAEVAGGNRIGTTPINDGQWHHVAVVLDGNNTNNLDLYVDGQLETNSSTNAIAINTTSGANFQVTRGPHNNYIDGTISEVRIWNKALTATEIQDWRFKTLTSSHPSYANLELYYPLNSGSGSTIIDASPNGNDASTINGTIWTPTNGVDHFKNLQSVTDRPNTIFHQGQYNITIVTDTILDSVARQQHIVNQFGIFSKTGTVESDSIGLLSSNTYWDASPQNVYDPSGTQVSTIPVTADGTITLNDLPYWERSPSKFEIMSFVTPYGIGLDFGQEGKTWTFDMTDFMPILKGQKRMTIERGGQWQEEMDIKFLFVVGTPVREVLDIQQIWRVDYPLYADIANDRYFDPRDVMLNPNGETFVIKSAITGHGQEGEFIPQNHWLNIGGGSADFNWQVWKECAINPIFPQGGTWIYDRAGWCPGEATDIQTSDITSMVTAGQTANIDYGITSTQGTSRYIVSHQLVTYGQDNFTQDAAIIDIISPTRTPEHGRKDAICEGVKVLIQNTGTTDLTSLSFDYWVNNAPTPQTFSWSGNLAYLETEEVTLPGSYDLWNYLSGGADNTMHVEVSAPNGGADDYAFNNKMTTEFDIPEFMPADFLIMFTTNSTGNQNSYTLTDQSGNVVLSRNNLAASSSYIDTVHLALGCYNFRLEDTGDNGISFWANNEGSGSLRFRNISNPVPLKTFNGDFGRFINYNFTVSTPLALEDEEAANGIELYPNPAVGSFTVQMEDVKNAEINVFNNVGQRMELSAKAEGNKAVYNANGLSKGVYFVHIKDQTDKVIIKKLVVL</sequence>
<evidence type="ECO:0000256" key="1">
    <source>
        <dbReference type="ARBA" id="ARBA00022729"/>
    </source>
</evidence>
<keyword evidence="6" id="KW-1185">Reference proteome</keyword>
<evidence type="ECO:0000313" key="5">
    <source>
        <dbReference type="EMBL" id="AEV31891.1"/>
    </source>
</evidence>
<dbReference type="InterPro" id="IPR015197">
    <property type="entry name" value="PngaseF_C"/>
</dbReference>
<dbReference type="Pfam" id="PF18962">
    <property type="entry name" value="Por_Secre_tail"/>
    <property type="match status" value="1"/>
</dbReference>
<dbReference type="RefSeq" id="WP_014201252.1">
    <property type="nucleotide sequence ID" value="NC_016599.1"/>
</dbReference>